<feature type="transmembrane region" description="Helical" evidence="1">
    <location>
        <begin position="7"/>
        <end position="24"/>
    </location>
</feature>
<dbReference type="AlphaFoldDB" id="A0A8J8FET4"/>
<evidence type="ECO:0000256" key="1">
    <source>
        <dbReference type="SAM" id="Phobius"/>
    </source>
</evidence>
<feature type="transmembrane region" description="Helical" evidence="1">
    <location>
        <begin position="53"/>
        <end position="71"/>
    </location>
</feature>
<keyword evidence="1" id="KW-1133">Transmembrane helix</keyword>
<accession>A0A8J8FET4</accession>
<feature type="transmembrane region" description="Helical" evidence="1">
    <location>
        <begin position="159"/>
        <end position="177"/>
    </location>
</feature>
<protein>
    <submittedName>
        <fullName evidence="2">Uncharacterized protein</fullName>
    </submittedName>
</protein>
<keyword evidence="3" id="KW-1185">Reference proteome</keyword>
<keyword evidence="1" id="KW-0812">Transmembrane</keyword>
<gene>
    <name evidence="2" type="ORF">GD597_04095</name>
</gene>
<evidence type="ECO:0000313" key="2">
    <source>
        <dbReference type="EMBL" id="NNV54631.1"/>
    </source>
</evidence>
<feature type="transmembrane region" description="Helical" evidence="1">
    <location>
        <begin position="109"/>
        <end position="132"/>
    </location>
</feature>
<comment type="caution">
    <text evidence="2">The sequence shown here is derived from an EMBL/GenBank/DDBJ whole genome shotgun (WGS) entry which is preliminary data.</text>
</comment>
<sequence length="189" mass="20778">MKLSKSVIVSLVLLIVVAALYRVMPNRPLGFAPQYAMAIFGGAIFINNKKWAFTLPILSLFISDAVYQLLYAKGLSATPGFYEGQWQNYLLIGALTFIGFLIKNVKFSSVVLASIASPTAYFLVSNFIVWAGGGGLQRPLTWPGLVMCYTDALPFYPNSVYATLVFSAVLFGGYYMAQKMTLKTVKEHA</sequence>
<name>A0A8J8FET4_9BACT</name>
<feature type="transmembrane region" description="Helical" evidence="1">
    <location>
        <begin position="30"/>
        <end position="46"/>
    </location>
</feature>
<dbReference type="Proteomes" id="UP000598971">
    <property type="component" value="Unassembled WGS sequence"/>
</dbReference>
<dbReference type="Pfam" id="PF20221">
    <property type="entry name" value="DUF6580"/>
    <property type="match status" value="1"/>
</dbReference>
<dbReference type="RefSeq" id="WP_171606561.1">
    <property type="nucleotide sequence ID" value="NZ_WHPF01000003.1"/>
</dbReference>
<dbReference type="EMBL" id="WHPF01000003">
    <property type="protein sequence ID" value="NNV54631.1"/>
    <property type="molecule type" value="Genomic_DNA"/>
</dbReference>
<dbReference type="InterPro" id="IPR046487">
    <property type="entry name" value="DUF6580"/>
</dbReference>
<keyword evidence="1" id="KW-0472">Membrane</keyword>
<organism evidence="2 3">
    <name type="scientific">Limnovirga soli</name>
    <dbReference type="NCBI Taxonomy" id="2656915"/>
    <lineage>
        <taxon>Bacteria</taxon>
        <taxon>Pseudomonadati</taxon>
        <taxon>Bacteroidota</taxon>
        <taxon>Chitinophagia</taxon>
        <taxon>Chitinophagales</taxon>
        <taxon>Chitinophagaceae</taxon>
        <taxon>Limnovirga</taxon>
    </lineage>
</organism>
<proteinExistence type="predicted"/>
<reference evidence="2" key="1">
    <citation type="submission" date="2019-10" db="EMBL/GenBank/DDBJ databases">
        <title>Draft genome sequence of Panacibacter sp. KCS-6.</title>
        <authorList>
            <person name="Yim K.J."/>
        </authorList>
    </citation>
    <scope>NUCLEOTIDE SEQUENCE</scope>
    <source>
        <strain evidence="2">KCS-6</strain>
    </source>
</reference>
<feature type="transmembrane region" description="Helical" evidence="1">
    <location>
        <begin position="86"/>
        <end position="102"/>
    </location>
</feature>
<evidence type="ECO:0000313" key="3">
    <source>
        <dbReference type="Proteomes" id="UP000598971"/>
    </source>
</evidence>